<feature type="region of interest" description="Disordered" evidence="1">
    <location>
        <begin position="1"/>
        <end position="103"/>
    </location>
</feature>
<feature type="compositionally biased region" description="Polar residues" evidence="1">
    <location>
        <begin position="46"/>
        <end position="63"/>
    </location>
</feature>
<dbReference type="EMBL" id="CALNXK010000107">
    <property type="protein sequence ID" value="CAH3157398.1"/>
    <property type="molecule type" value="Genomic_DNA"/>
</dbReference>
<feature type="compositionally biased region" description="Polar residues" evidence="1">
    <location>
        <begin position="24"/>
        <end position="36"/>
    </location>
</feature>
<evidence type="ECO:0000256" key="1">
    <source>
        <dbReference type="SAM" id="MobiDB-lite"/>
    </source>
</evidence>
<keyword evidence="3" id="KW-1185">Reference proteome</keyword>
<sequence length="171" mass="18492">MADSDVSMESDCSSGDKSDEEMDTSSNSGSSPTNQHIVPFALGQGPNANQAVRQQNDHQTNQARYGPPNMVAASSHLQPQDNEEGQDKEEKAPNENDVSETAQDLHAVSDPGHLETSSPEVNVIVVFLEICMTPDMAFCGTACLQVPPQLGENQDYDPTLLIILIILLFYS</sequence>
<accession>A0ABN8Q5I6</accession>
<proteinExistence type="predicted"/>
<evidence type="ECO:0000313" key="3">
    <source>
        <dbReference type="Proteomes" id="UP001159405"/>
    </source>
</evidence>
<organism evidence="2 3">
    <name type="scientific">Porites lobata</name>
    <dbReference type="NCBI Taxonomy" id="104759"/>
    <lineage>
        <taxon>Eukaryota</taxon>
        <taxon>Metazoa</taxon>
        <taxon>Cnidaria</taxon>
        <taxon>Anthozoa</taxon>
        <taxon>Hexacorallia</taxon>
        <taxon>Scleractinia</taxon>
        <taxon>Fungiina</taxon>
        <taxon>Poritidae</taxon>
        <taxon>Porites</taxon>
    </lineage>
</organism>
<dbReference type="Proteomes" id="UP001159405">
    <property type="component" value="Unassembled WGS sequence"/>
</dbReference>
<gene>
    <name evidence="2" type="ORF">PLOB_00002246</name>
</gene>
<name>A0ABN8Q5I6_9CNID</name>
<comment type="caution">
    <text evidence="2">The sequence shown here is derived from an EMBL/GenBank/DDBJ whole genome shotgun (WGS) entry which is preliminary data.</text>
</comment>
<evidence type="ECO:0000313" key="2">
    <source>
        <dbReference type="EMBL" id="CAH3157398.1"/>
    </source>
</evidence>
<reference evidence="2 3" key="1">
    <citation type="submission" date="2022-05" db="EMBL/GenBank/DDBJ databases">
        <authorList>
            <consortium name="Genoscope - CEA"/>
            <person name="William W."/>
        </authorList>
    </citation>
    <scope>NUCLEOTIDE SEQUENCE [LARGE SCALE GENOMIC DNA]</scope>
</reference>
<protein>
    <submittedName>
        <fullName evidence="2">Uncharacterized protein</fullName>
    </submittedName>
</protein>